<name>A0A4Z2DHS3_SCHJA</name>
<accession>A0A4Z2DHS3</accession>
<sequence>MVHVSDELQYVLTSEHLQRNSMFKCHWDDLKFIQHCHEDDCIYDNCYSIDSNMSLWIIQQQR</sequence>
<protein>
    <submittedName>
        <fullName evidence="1">Uncharacterized protein</fullName>
    </submittedName>
</protein>
<comment type="caution">
    <text evidence="1">The sequence shown here is derived from an EMBL/GenBank/DDBJ whole genome shotgun (WGS) entry which is preliminary data.</text>
</comment>
<proteinExistence type="predicted"/>
<dbReference type="Proteomes" id="UP000311919">
    <property type="component" value="Unassembled WGS sequence"/>
</dbReference>
<evidence type="ECO:0000313" key="2">
    <source>
        <dbReference type="Proteomes" id="UP000311919"/>
    </source>
</evidence>
<evidence type="ECO:0000313" key="1">
    <source>
        <dbReference type="EMBL" id="TNN16033.1"/>
    </source>
</evidence>
<gene>
    <name evidence="1" type="ORF">EWB00_000848</name>
</gene>
<dbReference type="EMBL" id="SKCS01000136">
    <property type="protein sequence ID" value="TNN16033.1"/>
    <property type="molecule type" value="Genomic_DNA"/>
</dbReference>
<organism evidence="1 2">
    <name type="scientific">Schistosoma japonicum</name>
    <name type="common">Blood fluke</name>
    <dbReference type="NCBI Taxonomy" id="6182"/>
    <lineage>
        <taxon>Eukaryota</taxon>
        <taxon>Metazoa</taxon>
        <taxon>Spiralia</taxon>
        <taxon>Lophotrochozoa</taxon>
        <taxon>Platyhelminthes</taxon>
        <taxon>Trematoda</taxon>
        <taxon>Digenea</taxon>
        <taxon>Strigeidida</taxon>
        <taxon>Schistosomatoidea</taxon>
        <taxon>Schistosomatidae</taxon>
        <taxon>Schistosoma</taxon>
    </lineage>
</organism>
<keyword evidence="2" id="KW-1185">Reference proteome</keyword>
<dbReference type="AlphaFoldDB" id="A0A4Z2DHS3"/>
<reference evidence="1 2" key="1">
    <citation type="submission" date="2019-03" db="EMBL/GenBank/DDBJ databases">
        <title>An improved genome assembly of the fluke Schistosoma japonicum.</title>
        <authorList>
            <person name="Hu W."/>
            <person name="Luo F."/>
            <person name="Yin M."/>
            <person name="Mo X."/>
            <person name="Sun C."/>
            <person name="Wu Q."/>
            <person name="Zhu B."/>
            <person name="Xiang M."/>
            <person name="Wang J."/>
            <person name="Wang Y."/>
            <person name="Zhang T."/>
            <person name="Xu B."/>
            <person name="Zheng H."/>
            <person name="Feng Z."/>
        </authorList>
    </citation>
    <scope>NUCLEOTIDE SEQUENCE [LARGE SCALE GENOMIC DNA]</scope>
    <source>
        <strain evidence="1">HuSjv2</strain>
        <tissue evidence="1">Worms</tissue>
    </source>
</reference>